<feature type="compositionally biased region" description="Low complexity" evidence="5">
    <location>
        <begin position="327"/>
        <end position="340"/>
    </location>
</feature>
<dbReference type="PROSITE" id="PS50847">
    <property type="entry name" value="GRAM_POS_ANCHORING"/>
    <property type="match status" value="1"/>
</dbReference>
<feature type="transmembrane region" description="Helical" evidence="6">
    <location>
        <begin position="551"/>
        <end position="569"/>
    </location>
</feature>
<evidence type="ECO:0000256" key="6">
    <source>
        <dbReference type="SAM" id="Phobius"/>
    </source>
</evidence>
<dbReference type="RefSeq" id="WP_344306438.1">
    <property type="nucleotide sequence ID" value="NZ_BAAANO010000004.1"/>
</dbReference>
<keyword evidence="6" id="KW-0812">Transmembrane</keyword>
<accession>A0ABP5EID1</accession>
<proteinExistence type="predicted"/>
<keyword evidence="10" id="KW-1185">Reference proteome</keyword>
<feature type="region of interest" description="Disordered" evidence="5">
    <location>
        <begin position="290"/>
        <end position="547"/>
    </location>
</feature>
<comment type="caution">
    <text evidence="9">The sequence shown here is derived from an EMBL/GenBank/DDBJ whole genome shotgun (WGS) entry which is preliminary data.</text>
</comment>
<evidence type="ECO:0000256" key="2">
    <source>
        <dbReference type="ARBA" id="ARBA00022525"/>
    </source>
</evidence>
<feature type="compositionally biased region" description="Low complexity" evidence="5">
    <location>
        <begin position="360"/>
        <end position="409"/>
    </location>
</feature>
<keyword evidence="6" id="KW-1133">Transmembrane helix</keyword>
<evidence type="ECO:0000256" key="1">
    <source>
        <dbReference type="ARBA" id="ARBA00022512"/>
    </source>
</evidence>
<sequence length="574" mass="58219">MTSSSRVLRVLFLVLLLVLVPVTAAMAAEPVLRGTGIVHRDSSGQATWYGSYRTFAGSSVVGGPSHAAYCVDAGLDSPFAALFDEAPERLVEAPQAAWALHTWSRSSDPDEQAALSAFLRDHVAIPHRHAVEPLPLEDLGPRFAGAAARFTELSRDARSFAGPYSLRVDVDREDTSAEAPRPVTLSVTVVGREGLPVPDAAVDLTVRGGSAPDSTLHTGRTALAIPVEPDPGVTGLDVEVLVTDLASTEVEFHEADRRARDRTQNVVTAAPGTALHQNLFIDLEDRDTSTVVEGGAAEPIGGTEAGGEEREADAEDGAEVGGGAAGGDEPAAPRPTAARPSGTEATPVPAQTREPEASDEPVATAEPVEEPTTPEFSPTPGTSPAVTAPATSVPSVSRPVTTPTVTVPGTPAPSSPGTARPSPTRTAESSPPTPTAGATEDSSPEETTGTDAPTPSDEAPGPGTSTPVAETTPSPAHTVEPPGDGSTSETPEEAASSSAVSAVVTSSATDESVPPASSEANGATEATDATARTGDAPETGTLPRTGVGSRTLVAAALLLIGAGVAALVLSSRRR</sequence>
<dbReference type="EMBL" id="BAAANO010000004">
    <property type="protein sequence ID" value="GAA1999355.1"/>
    <property type="molecule type" value="Genomic_DNA"/>
</dbReference>
<evidence type="ECO:0000256" key="7">
    <source>
        <dbReference type="SAM" id="SignalP"/>
    </source>
</evidence>
<evidence type="ECO:0000256" key="4">
    <source>
        <dbReference type="ARBA" id="ARBA00023088"/>
    </source>
</evidence>
<feature type="compositionally biased region" description="Polar residues" evidence="5">
    <location>
        <begin position="421"/>
        <end position="430"/>
    </location>
</feature>
<feature type="chain" id="PRO_5047043184" description="Gram-positive cocci surface proteins LPxTG domain-containing protein" evidence="7">
    <location>
        <begin position="28"/>
        <end position="574"/>
    </location>
</feature>
<keyword evidence="4" id="KW-0572">Peptidoglycan-anchor</keyword>
<evidence type="ECO:0000259" key="8">
    <source>
        <dbReference type="PROSITE" id="PS50847"/>
    </source>
</evidence>
<feature type="compositionally biased region" description="Polar residues" evidence="5">
    <location>
        <begin position="463"/>
        <end position="475"/>
    </location>
</feature>
<keyword evidence="1" id="KW-0134">Cell wall</keyword>
<organism evidence="9 10">
    <name type="scientific">Brevibacterium samyangense</name>
    <dbReference type="NCBI Taxonomy" id="366888"/>
    <lineage>
        <taxon>Bacteria</taxon>
        <taxon>Bacillati</taxon>
        <taxon>Actinomycetota</taxon>
        <taxon>Actinomycetes</taxon>
        <taxon>Micrococcales</taxon>
        <taxon>Brevibacteriaceae</taxon>
        <taxon>Brevibacterium</taxon>
    </lineage>
</organism>
<evidence type="ECO:0000256" key="5">
    <source>
        <dbReference type="SAM" id="MobiDB-lite"/>
    </source>
</evidence>
<evidence type="ECO:0000256" key="3">
    <source>
        <dbReference type="ARBA" id="ARBA00022729"/>
    </source>
</evidence>
<feature type="signal peptide" evidence="7">
    <location>
        <begin position="1"/>
        <end position="27"/>
    </location>
</feature>
<feature type="compositionally biased region" description="Low complexity" evidence="5">
    <location>
        <begin position="486"/>
        <end position="513"/>
    </location>
</feature>
<evidence type="ECO:0000313" key="10">
    <source>
        <dbReference type="Proteomes" id="UP001500755"/>
    </source>
</evidence>
<feature type="domain" description="Gram-positive cocci surface proteins LPxTG" evidence="8">
    <location>
        <begin position="542"/>
        <end position="574"/>
    </location>
</feature>
<dbReference type="Proteomes" id="UP001500755">
    <property type="component" value="Unassembled WGS sequence"/>
</dbReference>
<keyword evidence="2" id="KW-0964">Secreted</keyword>
<keyword evidence="6" id="KW-0472">Membrane</keyword>
<reference evidence="10" key="1">
    <citation type="journal article" date="2019" name="Int. J. Syst. Evol. Microbiol.">
        <title>The Global Catalogue of Microorganisms (GCM) 10K type strain sequencing project: providing services to taxonomists for standard genome sequencing and annotation.</title>
        <authorList>
            <consortium name="The Broad Institute Genomics Platform"/>
            <consortium name="The Broad Institute Genome Sequencing Center for Infectious Disease"/>
            <person name="Wu L."/>
            <person name="Ma J."/>
        </authorList>
    </citation>
    <scope>NUCLEOTIDE SEQUENCE [LARGE SCALE GENOMIC DNA]</scope>
    <source>
        <strain evidence="10">JCM 14546</strain>
    </source>
</reference>
<keyword evidence="3 7" id="KW-0732">Signal</keyword>
<protein>
    <recommendedName>
        <fullName evidence="8">Gram-positive cocci surface proteins LPxTG domain-containing protein</fullName>
    </recommendedName>
</protein>
<dbReference type="InterPro" id="IPR019931">
    <property type="entry name" value="LPXTG_anchor"/>
</dbReference>
<gene>
    <name evidence="9" type="ORF">GCM10009755_03620</name>
</gene>
<name>A0ABP5EID1_9MICO</name>
<evidence type="ECO:0000313" key="9">
    <source>
        <dbReference type="EMBL" id="GAA1999355.1"/>
    </source>
</evidence>